<evidence type="ECO:0000313" key="3">
    <source>
        <dbReference type="EMBL" id="MBN9669217.1"/>
    </source>
</evidence>
<feature type="compositionally biased region" description="Basic and acidic residues" evidence="1">
    <location>
        <begin position="130"/>
        <end position="143"/>
    </location>
</feature>
<dbReference type="EMBL" id="JAEKJZ010000001">
    <property type="protein sequence ID" value="MBN9669217.1"/>
    <property type="molecule type" value="Genomic_DNA"/>
</dbReference>
<dbReference type="Pfam" id="PF20066">
    <property type="entry name" value="Glyoxalase_8"/>
    <property type="match status" value="1"/>
</dbReference>
<protein>
    <recommendedName>
        <fullName evidence="2">Glyoxalase-related protein domain-containing protein</fullName>
    </recommendedName>
</protein>
<evidence type="ECO:0000313" key="4">
    <source>
        <dbReference type="Proteomes" id="UP000664096"/>
    </source>
</evidence>
<accession>A0A939EAT5</accession>
<dbReference type="Proteomes" id="UP000664096">
    <property type="component" value="Unassembled WGS sequence"/>
</dbReference>
<proteinExistence type="predicted"/>
<sequence>MLPSVADLKAQAKRLRSTLAADGHSLTHAQSLELLARQHGFRDWNTACAAAAPANALVLALDDRVTGTYLKQPFSGRVHGVSSHGQSGQLRVTLAFDEPVDVVTHDSFSSFRSRVTCVIGPDGLSPAKTSDGEPHLRLRPEGK</sequence>
<gene>
    <name evidence="3" type="ORF">JF539_02630</name>
</gene>
<name>A0A939EAT5_9HYPH</name>
<dbReference type="RefSeq" id="WP_207138797.1">
    <property type="nucleotide sequence ID" value="NZ_JAEKJZ010000001.1"/>
</dbReference>
<reference evidence="3" key="1">
    <citation type="submission" date="2020-12" db="EMBL/GenBank/DDBJ databases">
        <title>Oil enriched cultivation method for isolating marine PHA-producing bacteria.</title>
        <authorList>
            <person name="Zheng W."/>
            <person name="Yu S."/>
            <person name="Huang Y."/>
        </authorList>
    </citation>
    <scope>NUCLEOTIDE SEQUENCE</scope>
    <source>
        <strain evidence="3">SY-2-12</strain>
    </source>
</reference>
<comment type="caution">
    <text evidence="3">The sequence shown here is derived from an EMBL/GenBank/DDBJ whole genome shotgun (WGS) entry which is preliminary data.</text>
</comment>
<organism evidence="3 4">
    <name type="scientific">Roseibium aggregatum</name>
    <dbReference type="NCBI Taxonomy" id="187304"/>
    <lineage>
        <taxon>Bacteria</taxon>
        <taxon>Pseudomonadati</taxon>
        <taxon>Pseudomonadota</taxon>
        <taxon>Alphaproteobacteria</taxon>
        <taxon>Hyphomicrobiales</taxon>
        <taxon>Stappiaceae</taxon>
        <taxon>Roseibium</taxon>
    </lineage>
</organism>
<dbReference type="AlphaFoldDB" id="A0A939EAT5"/>
<evidence type="ECO:0000256" key="1">
    <source>
        <dbReference type="SAM" id="MobiDB-lite"/>
    </source>
</evidence>
<evidence type="ECO:0000259" key="2">
    <source>
        <dbReference type="Pfam" id="PF20066"/>
    </source>
</evidence>
<feature type="region of interest" description="Disordered" evidence="1">
    <location>
        <begin position="122"/>
        <end position="143"/>
    </location>
</feature>
<feature type="domain" description="Glyoxalase-related protein" evidence="2">
    <location>
        <begin position="2"/>
        <end position="139"/>
    </location>
</feature>
<dbReference type="InterPro" id="IPR045517">
    <property type="entry name" value="Glyoxalase_8"/>
</dbReference>